<dbReference type="InterPro" id="IPR027806">
    <property type="entry name" value="HARBI1_dom"/>
</dbReference>
<feature type="domain" description="DDE Tnp4" evidence="8">
    <location>
        <begin position="181"/>
        <end position="345"/>
    </location>
</feature>
<evidence type="ECO:0000313" key="10">
    <source>
        <dbReference type="RefSeq" id="XP_049301807.1"/>
    </source>
</evidence>
<keyword evidence="5" id="KW-0479">Metal-binding</keyword>
<dbReference type="Proteomes" id="UP001652620">
    <property type="component" value="Chromosome 1"/>
</dbReference>
<comment type="similarity">
    <text evidence="3">Belongs to the HARBI1 family.</text>
</comment>
<protein>
    <submittedName>
        <fullName evidence="10 11">Uncharacterized protein LOC125775354</fullName>
    </submittedName>
</protein>
<evidence type="ECO:0000313" key="11">
    <source>
        <dbReference type="RefSeq" id="XP_049301808.1"/>
    </source>
</evidence>
<dbReference type="PANTHER" id="PTHR22930:SF269">
    <property type="entry name" value="NUCLEASE HARBI1-LIKE PROTEIN"/>
    <property type="match status" value="1"/>
</dbReference>
<reference evidence="9 10" key="1">
    <citation type="submission" date="2025-05" db="UniProtKB">
        <authorList>
            <consortium name="RefSeq"/>
        </authorList>
    </citation>
    <scope>NUCLEOTIDE SEQUENCE [LARGE SCALE GENOMIC DNA]</scope>
    <source>
        <tissue evidence="10 11">Adult</tissue>
    </source>
</reference>
<evidence type="ECO:0000256" key="4">
    <source>
        <dbReference type="ARBA" id="ARBA00022722"/>
    </source>
</evidence>
<dbReference type="PANTHER" id="PTHR22930">
    <property type="match status" value="1"/>
</dbReference>
<evidence type="ECO:0000256" key="7">
    <source>
        <dbReference type="ARBA" id="ARBA00023242"/>
    </source>
</evidence>
<organism evidence="9 11">
    <name type="scientific">Bactrocera dorsalis</name>
    <name type="common">Oriental fruit fly</name>
    <name type="synonym">Dacus dorsalis</name>
    <dbReference type="NCBI Taxonomy" id="27457"/>
    <lineage>
        <taxon>Eukaryota</taxon>
        <taxon>Metazoa</taxon>
        <taxon>Ecdysozoa</taxon>
        <taxon>Arthropoda</taxon>
        <taxon>Hexapoda</taxon>
        <taxon>Insecta</taxon>
        <taxon>Pterygota</taxon>
        <taxon>Neoptera</taxon>
        <taxon>Endopterygota</taxon>
        <taxon>Diptera</taxon>
        <taxon>Brachycera</taxon>
        <taxon>Muscomorpha</taxon>
        <taxon>Tephritoidea</taxon>
        <taxon>Tephritidae</taxon>
        <taxon>Bactrocera</taxon>
        <taxon>Bactrocera</taxon>
    </lineage>
</organism>
<dbReference type="InterPro" id="IPR045249">
    <property type="entry name" value="HARBI1-like"/>
</dbReference>
<dbReference type="Pfam" id="PF13359">
    <property type="entry name" value="DDE_Tnp_4"/>
    <property type="match status" value="1"/>
</dbReference>
<evidence type="ECO:0000313" key="9">
    <source>
        <dbReference type="Proteomes" id="UP001652620"/>
    </source>
</evidence>
<sequence>MNKNKRIAIATAALFVVTTLRAWKRKRTQQRNLKRWWIRPGLRNRSTCGFYNTLRANLVSQDSKWLKNFLRMTMEDFDFLVARLTPHIYKLNTRFREAISVGEGLAVTLRYLATGDSFSSLMSVFLLGKTTICHVVHNTCSAIFKALKDEFLKVPNTHEEWTEIAERFYQRWNFPNCCGALDGKHIAIQAPANCGSEYFNYKKYNSIVLMALVDADYKFLFVEVGAYGRESDGGVFARCALSTALAENSLNFPPAKSLPHESGEMPFVIVADDAFPLKTYLMKPFSFRNQVMSYKIFNYRLSRARNVVENVFGICASRFRILRRPMDVTPEHATVIVLAICVLHNYLLIRKSIYIRMSDVDKDTNGITDPGNWRMELGENGMLPSVRPSSVLGRPADSAINVRERFMEYFMTPHGEVEWQYNRTILHNSSL</sequence>
<dbReference type="RefSeq" id="XP_049301808.1">
    <property type="nucleotide sequence ID" value="XM_049445851.1"/>
</dbReference>
<comment type="cofactor">
    <cofactor evidence="1">
        <name>a divalent metal cation</name>
        <dbReference type="ChEBI" id="CHEBI:60240"/>
    </cofactor>
</comment>
<comment type="subcellular location">
    <subcellularLocation>
        <location evidence="2">Nucleus</location>
    </subcellularLocation>
</comment>
<evidence type="ECO:0000259" key="8">
    <source>
        <dbReference type="Pfam" id="PF13359"/>
    </source>
</evidence>
<accession>A0ABM3IXW2</accession>
<gene>
    <name evidence="10 11" type="primary">LOC125775354</name>
</gene>
<evidence type="ECO:0000256" key="2">
    <source>
        <dbReference type="ARBA" id="ARBA00004123"/>
    </source>
</evidence>
<evidence type="ECO:0000256" key="5">
    <source>
        <dbReference type="ARBA" id="ARBA00022723"/>
    </source>
</evidence>
<evidence type="ECO:0000256" key="3">
    <source>
        <dbReference type="ARBA" id="ARBA00006958"/>
    </source>
</evidence>
<name>A0ABM3IXW2_BACDO</name>
<keyword evidence="7" id="KW-0539">Nucleus</keyword>
<keyword evidence="4" id="KW-0540">Nuclease</keyword>
<evidence type="ECO:0000256" key="6">
    <source>
        <dbReference type="ARBA" id="ARBA00022801"/>
    </source>
</evidence>
<proteinExistence type="inferred from homology"/>
<evidence type="ECO:0000256" key="1">
    <source>
        <dbReference type="ARBA" id="ARBA00001968"/>
    </source>
</evidence>
<keyword evidence="6" id="KW-0378">Hydrolase</keyword>
<dbReference type="GeneID" id="125775354"/>
<keyword evidence="9" id="KW-1185">Reference proteome</keyword>
<dbReference type="RefSeq" id="XP_049301807.1">
    <property type="nucleotide sequence ID" value="XM_049445850.1"/>
</dbReference>